<feature type="region of interest" description="Disordered" evidence="1">
    <location>
        <begin position="129"/>
        <end position="151"/>
    </location>
</feature>
<dbReference type="EMBL" id="JANPWB010000002">
    <property type="protein sequence ID" value="KAJ1205028.1"/>
    <property type="molecule type" value="Genomic_DNA"/>
</dbReference>
<keyword evidence="3" id="KW-1185">Reference proteome</keyword>
<organism evidence="2 3">
    <name type="scientific">Pleurodeles waltl</name>
    <name type="common">Iberian ribbed newt</name>
    <dbReference type="NCBI Taxonomy" id="8319"/>
    <lineage>
        <taxon>Eukaryota</taxon>
        <taxon>Metazoa</taxon>
        <taxon>Chordata</taxon>
        <taxon>Craniata</taxon>
        <taxon>Vertebrata</taxon>
        <taxon>Euteleostomi</taxon>
        <taxon>Amphibia</taxon>
        <taxon>Batrachia</taxon>
        <taxon>Caudata</taxon>
        <taxon>Salamandroidea</taxon>
        <taxon>Salamandridae</taxon>
        <taxon>Pleurodelinae</taxon>
        <taxon>Pleurodeles</taxon>
    </lineage>
</organism>
<evidence type="ECO:0000313" key="2">
    <source>
        <dbReference type="EMBL" id="KAJ1205028.1"/>
    </source>
</evidence>
<comment type="caution">
    <text evidence="2">The sequence shown here is derived from an EMBL/GenBank/DDBJ whole genome shotgun (WGS) entry which is preliminary data.</text>
</comment>
<evidence type="ECO:0000313" key="3">
    <source>
        <dbReference type="Proteomes" id="UP001066276"/>
    </source>
</evidence>
<dbReference type="Proteomes" id="UP001066276">
    <property type="component" value="Chromosome 1_2"/>
</dbReference>
<reference evidence="2" key="1">
    <citation type="journal article" date="2022" name="bioRxiv">
        <title>Sequencing and chromosome-scale assembly of the giantPleurodeles waltlgenome.</title>
        <authorList>
            <person name="Brown T."/>
            <person name="Elewa A."/>
            <person name="Iarovenko S."/>
            <person name="Subramanian E."/>
            <person name="Araus A.J."/>
            <person name="Petzold A."/>
            <person name="Susuki M."/>
            <person name="Suzuki K.-i.T."/>
            <person name="Hayashi T."/>
            <person name="Toyoda A."/>
            <person name="Oliveira C."/>
            <person name="Osipova E."/>
            <person name="Leigh N.D."/>
            <person name="Simon A."/>
            <person name="Yun M.H."/>
        </authorList>
    </citation>
    <scope>NUCLEOTIDE SEQUENCE</scope>
    <source>
        <strain evidence="2">20211129_DDA</strain>
        <tissue evidence="2">Liver</tissue>
    </source>
</reference>
<gene>
    <name evidence="2" type="ORF">NDU88_000463</name>
</gene>
<sequence length="266" mass="28971">MSGGDPGPFSPGPSPPSQESPIGGRVQSEAEILEGSDLRQTAWDRPLEWSTTVEPGGVGECAWALEDGGRAGAWGIIETPQGWSYRPAGPIEEHGLCCLAWCGIGLEAAHWVLERRTELRGSALLDGPGRAGGWPRAHEKRGSLGDGQRTGQEWTVRCGRRVDEWTDVRPSGGRLRIPAWRAGSLSLRRGSELQKVVAGGESEALCHEHQIYVVVSGTPKGALRGKFHFFELPEEVWRWLEMWDKVTPGRPERTSVVAHRASGMDG</sequence>
<evidence type="ECO:0000256" key="1">
    <source>
        <dbReference type="SAM" id="MobiDB-lite"/>
    </source>
</evidence>
<feature type="region of interest" description="Disordered" evidence="1">
    <location>
        <begin position="1"/>
        <end position="36"/>
    </location>
</feature>
<accession>A0AAV7VXF9</accession>
<dbReference type="AlphaFoldDB" id="A0AAV7VXF9"/>
<proteinExistence type="predicted"/>
<name>A0AAV7VXF9_PLEWA</name>
<protein>
    <submittedName>
        <fullName evidence="2">Uncharacterized protein</fullName>
    </submittedName>
</protein>
<feature type="compositionally biased region" description="Pro residues" evidence="1">
    <location>
        <begin position="8"/>
        <end position="18"/>
    </location>
</feature>